<dbReference type="RefSeq" id="WP_311498435.1">
    <property type="nucleotide sequence ID" value="NZ_JAVRHN010000001.1"/>
</dbReference>
<evidence type="ECO:0000313" key="5">
    <source>
        <dbReference type="Proteomes" id="UP001253848"/>
    </source>
</evidence>
<name>A0ABU3DMQ0_9FLAO</name>
<accession>A0ABU3DMQ0</accession>
<dbReference type="InterPro" id="IPR006860">
    <property type="entry name" value="FecR"/>
</dbReference>
<dbReference type="InterPro" id="IPR032508">
    <property type="entry name" value="FecR_C"/>
</dbReference>
<comment type="caution">
    <text evidence="4">The sequence shown here is derived from an EMBL/GenBank/DDBJ whole genome shotgun (WGS) entry which is preliminary data.</text>
</comment>
<keyword evidence="5" id="KW-1185">Reference proteome</keyword>
<evidence type="ECO:0000259" key="3">
    <source>
        <dbReference type="Pfam" id="PF16344"/>
    </source>
</evidence>
<keyword evidence="1" id="KW-0812">Transmembrane</keyword>
<keyword evidence="1" id="KW-0472">Membrane</keyword>
<dbReference type="InterPro" id="IPR012373">
    <property type="entry name" value="Ferrdict_sens_TM"/>
</dbReference>
<feature type="transmembrane region" description="Helical" evidence="1">
    <location>
        <begin position="51"/>
        <end position="71"/>
    </location>
</feature>
<keyword evidence="1" id="KW-1133">Transmembrane helix</keyword>
<dbReference type="Pfam" id="PF04773">
    <property type="entry name" value="FecR"/>
    <property type="match status" value="1"/>
</dbReference>
<sequence length="288" mass="33483">MKNYESDIAKKIEASWKSYYKEVPKSQVEVSWRDFEKHFSKRKWKDSRKHFFKVSGAAAVLLFLFTGYLFLDIYNSNIHVVNNSYIDKEIILPDGSLVLLKPNSEINYKGSFKNLRGVDLIGEAFFKVVKDNSKVFKVKTGATTTTVLGTSFNVSQERGLKDVKIALYSGEILVSVIGRAESWSIIPGERFVYEKDKIFIEKFENDLSFQPGVEFIDVNNVEFKNLLDFLEERFDYKFQKNIYTKNKHVTLRVNKSDSIKQVLNILSIINKFNYEINSKTKEIKILKK</sequence>
<evidence type="ECO:0000259" key="2">
    <source>
        <dbReference type="Pfam" id="PF04773"/>
    </source>
</evidence>
<dbReference type="PANTHER" id="PTHR30273:SF2">
    <property type="entry name" value="PROTEIN FECR"/>
    <property type="match status" value="1"/>
</dbReference>
<protein>
    <submittedName>
        <fullName evidence="4">FecR family protein</fullName>
    </submittedName>
</protein>
<proteinExistence type="predicted"/>
<organism evidence="4 5">
    <name type="scientific">Autumnicola psychrophila</name>
    <dbReference type="NCBI Taxonomy" id="3075592"/>
    <lineage>
        <taxon>Bacteria</taxon>
        <taxon>Pseudomonadati</taxon>
        <taxon>Bacteroidota</taxon>
        <taxon>Flavobacteriia</taxon>
        <taxon>Flavobacteriales</taxon>
        <taxon>Flavobacteriaceae</taxon>
        <taxon>Autumnicola</taxon>
    </lineage>
</organism>
<dbReference type="Gene3D" id="2.60.120.1440">
    <property type="match status" value="1"/>
</dbReference>
<dbReference type="Pfam" id="PF16344">
    <property type="entry name" value="FecR_C"/>
    <property type="match status" value="1"/>
</dbReference>
<dbReference type="Proteomes" id="UP001253848">
    <property type="component" value="Unassembled WGS sequence"/>
</dbReference>
<feature type="domain" description="FecR protein" evidence="2">
    <location>
        <begin position="89"/>
        <end position="171"/>
    </location>
</feature>
<feature type="domain" description="Protein FecR C-terminal" evidence="3">
    <location>
        <begin position="219"/>
        <end position="280"/>
    </location>
</feature>
<gene>
    <name evidence="4" type="ORF">RM541_01365</name>
</gene>
<evidence type="ECO:0000256" key="1">
    <source>
        <dbReference type="SAM" id="Phobius"/>
    </source>
</evidence>
<dbReference type="EMBL" id="JAVRHN010000001">
    <property type="protein sequence ID" value="MDT0684995.1"/>
    <property type="molecule type" value="Genomic_DNA"/>
</dbReference>
<reference evidence="4 5" key="1">
    <citation type="submission" date="2023-09" db="EMBL/GenBank/DDBJ databases">
        <authorList>
            <person name="Rey-Velasco X."/>
        </authorList>
    </citation>
    <scope>NUCLEOTIDE SEQUENCE [LARGE SCALE GENOMIC DNA]</scope>
    <source>
        <strain evidence="4 5">F225</strain>
    </source>
</reference>
<evidence type="ECO:0000313" key="4">
    <source>
        <dbReference type="EMBL" id="MDT0684995.1"/>
    </source>
</evidence>
<dbReference type="PANTHER" id="PTHR30273">
    <property type="entry name" value="PERIPLASMIC SIGNAL SENSOR AND SIGMA FACTOR ACTIVATOR FECR-RELATED"/>
    <property type="match status" value="1"/>
</dbReference>